<evidence type="ECO:0000259" key="8">
    <source>
        <dbReference type="PROSITE" id="PS50090"/>
    </source>
</evidence>
<evidence type="ECO:0000313" key="10">
    <source>
        <dbReference type="EMBL" id="THU70483.1"/>
    </source>
</evidence>
<dbReference type="PANTHER" id="PTHR45614">
    <property type="entry name" value="MYB PROTEIN-RELATED"/>
    <property type="match status" value="1"/>
</dbReference>
<feature type="compositionally biased region" description="Low complexity" evidence="7">
    <location>
        <begin position="170"/>
        <end position="180"/>
    </location>
</feature>
<dbReference type="PROSITE" id="PS51294">
    <property type="entry name" value="HTH_MYB"/>
    <property type="match status" value="2"/>
</dbReference>
<keyword evidence="11" id="KW-1185">Reference proteome</keyword>
<dbReference type="Gene3D" id="1.10.10.60">
    <property type="entry name" value="Homeodomain-like"/>
    <property type="match status" value="2"/>
</dbReference>
<proteinExistence type="predicted"/>
<evidence type="ECO:0000259" key="9">
    <source>
        <dbReference type="PROSITE" id="PS51294"/>
    </source>
</evidence>
<feature type="region of interest" description="Disordered" evidence="7">
    <location>
        <begin position="170"/>
        <end position="189"/>
    </location>
</feature>
<dbReference type="PROSITE" id="PS50090">
    <property type="entry name" value="MYB_LIKE"/>
    <property type="match status" value="2"/>
</dbReference>
<evidence type="ECO:0000256" key="6">
    <source>
        <dbReference type="ARBA" id="ARBA00023242"/>
    </source>
</evidence>
<dbReference type="EMBL" id="PYDT01000002">
    <property type="protein sequence ID" value="THU70483.1"/>
    <property type="molecule type" value="Genomic_DNA"/>
</dbReference>
<dbReference type="InterPro" id="IPR001005">
    <property type="entry name" value="SANT/Myb"/>
</dbReference>
<comment type="subcellular location">
    <subcellularLocation>
        <location evidence="1">Nucleus</location>
    </subcellularLocation>
</comment>
<evidence type="ECO:0000313" key="11">
    <source>
        <dbReference type="Proteomes" id="UP000317650"/>
    </source>
</evidence>
<dbReference type="InterPro" id="IPR009057">
    <property type="entry name" value="Homeodomain-like_sf"/>
</dbReference>
<evidence type="ECO:0000256" key="4">
    <source>
        <dbReference type="ARBA" id="ARBA00023125"/>
    </source>
</evidence>
<sequence>MGSRKDVDRITGPWSQEEDEALQSLVQRHGPRNWSLISKSIPGRSGKSCRLRWCNQLSPQVEHRHFTAEEDEIIVRAHRRFGNKWATIARLLSGRTDNAIKNHWNSTLKRKYSTACPVDNELQHRYDAITAEKEAAAHLEDEAVATRPLKRASSDGLTLLSGGAGLCLSPGSPSRSNVSDSSHHSHSLISPPAAASHIYQPFPRTGGVVTLCFSPSQHHHHGGPITAAADPTSLKNDDGPTTFLTLSLPGSDHIHTSSHRHVLTGPNTNNQNQLQPPPSSAHASHQMMQRCSATAASPSGRARIPSADDERRSAPFSFSGEFMAVMQEMIRGEVRSYMAELEQGRMACGTQPPPCNAAAKRVGVTDAE</sequence>
<feature type="domain" description="Myb-like" evidence="8">
    <location>
        <begin position="6"/>
        <end position="57"/>
    </location>
</feature>
<dbReference type="FunFam" id="1.10.10.60:FF:000060">
    <property type="entry name" value="MYB transcription factor"/>
    <property type="match status" value="1"/>
</dbReference>
<dbReference type="AlphaFoldDB" id="A0A4S8K6H0"/>
<evidence type="ECO:0000256" key="3">
    <source>
        <dbReference type="ARBA" id="ARBA00023015"/>
    </source>
</evidence>
<keyword evidence="5" id="KW-0804">Transcription</keyword>
<feature type="region of interest" description="Disordered" evidence="7">
    <location>
        <begin position="265"/>
        <end position="313"/>
    </location>
</feature>
<dbReference type="SUPFAM" id="SSF46689">
    <property type="entry name" value="Homeodomain-like"/>
    <property type="match status" value="1"/>
</dbReference>
<organism evidence="10 11">
    <name type="scientific">Musa balbisiana</name>
    <name type="common">Banana</name>
    <dbReference type="NCBI Taxonomy" id="52838"/>
    <lineage>
        <taxon>Eukaryota</taxon>
        <taxon>Viridiplantae</taxon>
        <taxon>Streptophyta</taxon>
        <taxon>Embryophyta</taxon>
        <taxon>Tracheophyta</taxon>
        <taxon>Spermatophyta</taxon>
        <taxon>Magnoliopsida</taxon>
        <taxon>Liliopsida</taxon>
        <taxon>Zingiberales</taxon>
        <taxon>Musaceae</taxon>
        <taxon>Musa</taxon>
    </lineage>
</organism>
<evidence type="ECO:0000256" key="5">
    <source>
        <dbReference type="ARBA" id="ARBA00023163"/>
    </source>
</evidence>
<evidence type="ECO:0000256" key="7">
    <source>
        <dbReference type="SAM" id="MobiDB-lite"/>
    </source>
</evidence>
<dbReference type="STRING" id="52838.A0A4S8K6H0"/>
<gene>
    <name evidence="10" type="ORF">C4D60_Mb08t25490</name>
</gene>
<comment type="caution">
    <text evidence="10">The sequence shown here is derived from an EMBL/GenBank/DDBJ whole genome shotgun (WGS) entry which is preliminary data.</text>
</comment>
<evidence type="ECO:0000256" key="2">
    <source>
        <dbReference type="ARBA" id="ARBA00022737"/>
    </source>
</evidence>
<feature type="domain" description="Myb-like" evidence="8">
    <location>
        <begin position="58"/>
        <end position="108"/>
    </location>
</feature>
<accession>A0A4S8K6H0</accession>
<feature type="compositionally biased region" description="Polar residues" evidence="7">
    <location>
        <begin position="281"/>
        <end position="297"/>
    </location>
</feature>
<dbReference type="GO" id="GO:0000981">
    <property type="term" value="F:DNA-binding transcription factor activity, RNA polymerase II-specific"/>
    <property type="evidence" value="ECO:0007669"/>
    <property type="project" value="TreeGrafter"/>
</dbReference>
<dbReference type="SMART" id="SM00717">
    <property type="entry name" value="SANT"/>
    <property type="match status" value="2"/>
</dbReference>
<dbReference type="CDD" id="cd00167">
    <property type="entry name" value="SANT"/>
    <property type="match status" value="2"/>
</dbReference>
<keyword evidence="2" id="KW-0677">Repeat</keyword>
<dbReference type="GO" id="GO:0000978">
    <property type="term" value="F:RNA polymerase II cis-regulatory region sequence-specific DNA binding"/>
    <property type="evidence" value="ECO:0007669"/>
    <property type="project" value="TreeGrafter"/>
</dbReference>
<protein>
    <submittedName>
        <fullName evidence="10">Uncharacterized protein</fullName>
    </submittedName>
</protein>
<dbReference type="InterPro" id="IPR017930">
    <property type="entry name" value="Myb_dom"/>
</dbReference>
<feature type="domain" description="HTH myb-type" evidence="9">
    <location>
        <begin position="6"/>
        <end position="61"/>
    </location>
</feature>
<feature type="domain" description="HTH myb-type" evidence="9">
    <location>
        <begin position="63"/>
        <end position="112"/>
    </location>
</feature>
<name>A0A4S8K6H0_MUSBA</name>
<dbReference type="PANTHER" id="PTHR45614:SF124">
    <property type="entry name" value="OS03G0424300 PROTEIN"/>
    <property type="match status" value="1"/>
</dbReference>
<keyword evidence="3" id="KW-0805">Transcription regulation</keyword>
<dbReference type="GO" id="GO:0005634">
    <property type="term" value="C:nucleus"/>
    <property type="evidence" value="ECO:0007669"/>
    <property type="project" value="UniProtKB-SubCell"/>
</dbReference>
<reference evidence="10 11" key="1">
    <citation type="journal article" date="2019" name="Nat. Plants">
        <title>Genome sequencing of Musa balbisiana reveals subgenome evolution and function divergence in polyploid bananas.</title>
        <authorList>
            <person name="Yao X."/>
        </authorList>
    </citation>
    <scope>NUCLEOTIDE SEQUENCE [LARGE SCALE GENOMIC DNA]</scope>
    <source>
        <strain evidence="11">cv. DH-PKW</strain>
        <tissue evidence="10">Leaves</tissue>
    </source>
</reference>
<keyword evidence="6" id="KW-0539">Nucleus</keyword>
<dbReference type="Proteomes" id="UP000317650">
    <property type="component" value="Chromosome 8"/>
</dbReference>
<keyword evidence="4" id="KW-0238">DNA-binding</keyword>
<dbReference type="InterPro" id="IPR050560">
    <property type="entry name" value="MYB_TF"/>
</dbReference>
<dbReference type="Pfam" id="PF00249">
    <property type="entry name" value="Myb_DNA-binding"/>
    <property type="match status" value="2"/>
</dbReference>
<evidence type="ECO:0000256" key="1">
    <source>
        <dbReference type="ARBA" id="ARBA00004123"/>
    </source>
</evidence>